<dbReference type="EMBL" id="CP014672">
    <property type="protein sequence ID" value="ANW99878.1"/>
    <property type="molecule type" value="Genomic_DNA"/>
</dbReference>
<dbReference type="OrthoDB" id="157184at2"/>
<feature type="transmembrane region" description="Helical" evidence="7">
    <location>
        <begin position="21"/>
        <end position="42"/>
    </location>
</feature>
<evidence type="ECO:0000256" key="7">
    <source>
        <dbReference type="RuleBase" id="RU363032"/>
    </source>
</evidence>
<proteinExistence type="inferred from homology"/>
<dbReference type="GO" id="GO:0055085">
    <property type="term" value="P:transmembrane transport"/>
    <property type="evidence" value="ECO:0007669"/>
    <property type="project" value="InterPro"/>
</dbReference>
<dbReference type="Gene3D" id="1.10.3720.10">
    <property type="entry name" value="MetI-like"/>
    <property type="match status" value="1"/>
</dbReference>
<sequence>MVRTANKNKIKESLSDRIFNVVNVTLLILLVIACFYPFWHVICASFSKPSLFMSHSGVLLKPVGFSLASYKKVFENSSIWRGYLNTLYYVVVGTALNIVMTVIGAYFLSRKNIPGQKAITIFIMFTMYFSGGMIPAFLNIQSLGLYNTRAALILPSAINTFNLIVMRTAMASVDDSLEESARLDGASHITILVKIILPLTRATVAVLVLYYGVAHWNSWFPAMIYLEDKSKEPLQLVLRQILIVNDMSEMGIGEDQELISETIKHATIVVSTVPILCLYPFLQKYFTKGMMIGAVKG</sequence>
<dbReference type="Proteomes" id="UP000092971">
    <property type="component" value="Chromosome"/>
</dbReference>
<feature type="transmembrane region" description="Helical" evidence="7">
    <location>
        <begin position="119"/>
        <end position="138"/>
    </location>
</feature>
<evidence type="ECO:0000313" key="9">
    <source>
        <dbReference type="EMBL" id="ANW99878.1"/>
    </source>
</evidence>
<evidence type="ECO:0000256" key="2">
    <source>
        <dbReference type="ARBA" id="ARBA00022448"/>
    </source>
</evidence>
<keyword evidence="6 7" id="KW-0472">Membrane</keyword>
<name>A0A1B1YGI6_THEST</name>
<dbReference type="Pfam" id="PF00528">
    <property type="entry name" value="BPD_transp_1"/>
    <property type="match status" value="1"/>
</dbReference>
<keyword evidence="2 7" id="KW-0813">Transport</keyword>
<feature type="domain" description="ABC transmembrane type-1" evidence="8">
    <location>
        <begin position="83"/>
        <end position="280"/>
    </location>
</feature>
<comment type="subcellular location">
    <subcellularLocation>
        <location evidence="1 7">Cell membrane</location>
        <topology evidence="1 7">Multi-pass membrane protein</topology>
    </subcellularLocation>
</comment>
<keyword evidence="3" id="KW-1003">Cell membrane</keyword>
<accession>A0A1B1YGI6</accession>
<evidence type="ECO:0000256" key="1">
    <source>
        <dbReference type="ARBA" id="ARBA00004651"/>
    </source>
</evidence>
<dbReference type="PANTHER" id="PTHR43744">
    <property type="entry name" value="ABC TRANSPORTER PERMEASE PROTEIN MG189-RELATED-RELATED"/>
    <property type="match status" value="1"/>
</dbReference>
<feature type="transmembrane region" description="Helical" evidence="7">
    <location>
        <begin position="87"/>
        <end position="107"/>
    </location>
</feature>
<dbReference type="InterPro" id="IPR035906">
    <property type="entry name" value="MetI-like_sf"/>
</dbReference>
<dbReference type="PROSITE" id="PS50928">
    <property type="entry name" value="ABC_TM1"/>
    <property type="match status" value="1"/>
</dbReference>
<keyword evidence="4 7" id="KW-0812">Transmembrane</keyword>
<dbReference type="AlphaFoldDB" id="A0A1B1YGI6"/>
<comment type="similarity">
    <text evidence="7">Belongs to the binding-protein-dependent transport system permease family.</text>
</comment>
<dbReference type="RefSeq" id="WP_015360330.1">
    <property type="nucleotide sequence ID" value="NZ_CP014672.1"/>
</dbReference>
<evidence type="ECO:0000313" key="10">
    <source>
        <dbReference type="Proteomes" id="UP000092971"/>
    </source>
</evidence>
<dbReference type="GO" id="GO:0005886">
    <property type="term" value="C:plasma membrane"/>
    <property type="evidence" value="ECO:0007669"/>
    <property type="project" value="UniProtKB-SubCell"/>
</dbReference>
<dbReference type="PROSITE" id="PS51257">
    <property type="entry name" value="PROKAR_LIPOPROTEIN"/>
    <property type="match status" value="1"/>
</dbReference>
<feature type="transmembrane region" description="Helical" evidence="7">
    <location>
        <begin position="263"/>
        <end position="282"/>
    </location>
</feature>
<evidence type="ECO:0000256" key="6">
    <source>
        <dbReference type="ARBA" id="ARBA00023136"/>
    </source>
</evidence>
<feature type="transmembrane region" description="Helical" evidence="7">
    <location>
        <begin position="191"/>
        <end position="213"/>
    </location>
</feature>
<organism evidence="9 10">
    <name type="scientific">Thermoclostridium stercorarium subsp. thermolacticum DSM 2910</name>
    <dbReference type="NCBI Taxonomy" id="1121336"/>
    <lineage>
        <taxon>Bacteria</taxon>
        <taxon>Bacillati</taxon>
        <taxon>Bacillota</taxon>
        <taxon>Clostridia</taxon>
        <taxon>Eubacteriales</taxon>
        <taxon>Oscillospiraceae</taxon>
        <taxon>Thermoclostridium</taxon>
    </lineage>
</organism>
<evidence type="ECO:0000259" key="8">
    <source>
        <dbReference type="PROSITE" id="PS50928"/>
    </source>
</evidence>
<dbReference type="CDD" id="cd06261">
    <property type="entry name" value="TM_PBP2"/>
    <property type="match status" value="1"/>
</dbReference>
<dbReference type="SUPFAM" id="SSF161098">
    <property type="entry name" value="MetI-like"/>
    <property type="match status" value="1"/>
</dbReference>
<protein>
    <submittedName>
        <fullName evidence="9">Sugar ABC transporter permease</fullName>
    </submittedName>
</protein>
<reference evidence="9 10" key="1">
    <citation type="submission" date="2016-02" db="EMBL/GenBank/DDBJ databases">
        <title>Comparison of Clostridium stercorarium subspecies using comparative genomics and transcriptomics.</title>
        <authorList>
            <person name="Schellenberg J."/>
            <person name="Thallinger G."/>
            <person name="Levin D.B."/>
            <person name="Zhang X."/>
            <person name="Alvare G."/>
            <person name="Fristensky B."/>
            <person name="Sparling R."/>
        </authorList>
    </citation>
    <scope>NUCLEOTIDE SEQUENCE [LARGE SCALE GENOMIC DNA]</scope>
    <source>
        <strain evidence="9 10">DSM 2910</strain>
    </source>
</reference>
<gene>
    <name evidence="9" type="ORF">CSTERTH_12985</name>
</gene>
<keyword evidence="5 7" id="KW-1133">Transmembrane helix</keyword>
<evidence type="ECO:0000256" key="3">
    <source>
        <dbReference type="ARBA" id="ARBA00022475"/>
    </source>
</evidence>
<dbReference type="InterPro" id="IPR000515">
    <property type="entry name" value="MetI-like"/>
</dbReference>
<dbReference type="PANTHER" id="PTHR43744:SF9">
    <property type="entry name" value="POLYGALACTURONAN_RHAMNOGALACTURONAN TRANSPORT SYSTEM PERMEASE PROTEIN YTCP"/>
    <property type="match status" value="1"/>
</dbReference>
<evidence type="ECO:0000256" key="4">
    <source>
        <dbReference type="ARBA" id="ARBA00022692"/>
    </source>
</evidence>
<evidence type="ECO:0000256" key="5">
    <source>
        <dbReference type="ARBA" id="ARBA00022989"/>
    </source>
</evidence>